<keyword evidence="3" id="KW-1185">Reference proteome</keyword>
<dbReference type="AlphaFoldDB" id="A0A2G9GAU5"/>
<reference evidence="3" key="1">
    <citation type="journal article" date="2018" name="Gigascience">
        <title>Genome assembly of the Pink Ipe (Handroanthus impetiginosus, Bignoniaceae), a highly valued, ecologically keystone Neotropical timber forest tree.</title>
        <authorList>
            <person name="Silva-Junior O.B."/>
            <person name="Grattapaglia D."/>
            <person name="Novaes E."/>
            <person name="Collevatti R.G."/>
        </authorList>
    </citation>
    <scope>NUCLEOTIDE SEQUENCE [LARGE SCALE GENOMIC DNA]</scope>
    <source>
        <strain evidence="3">cv. UFG-1</strain>
    </source>
</reference>
<proteinExistence type="predicted"/>
<dbReference type="Proteomes" id="UP000231279">
    <property type="component" value="Unassembled WGS sequence"/>
</dbReference>
<dbReference type="EMBL" id="NKXS01005932">
    <property type="protein sequence ID" value="PIN02424.1"/>
    <property type="molecule type" value="Genomic_DNA"/>
</dbReference>
<feature type="region of interest" description="Disordered" evidence="1">
    <location>
        <begin position="42"/>
        <end position="65"/>
    </location>
</feature>
<organism evidence="2 3">
    <name type="scientific">Handroanthus impetiginosus</name>
    <dbReference type="NCBI Taxonomy" id="429701"/>
    <lineage>
        <taxon>Eukaryota</taxon>
        <taxon>Viridiplantae</taxon>
        <taxon>Streptophyta</taxon>
        <taxon>Embryophyta</taxon>
        <taxon>Tracheophyta</taxon>
        <taxon>Spermatophyta</taxon>
        <taxon>Magnoliopsida</taxon>
        <taxon>eudicotyledons</taxon>
        <taxon>Gunneridae</taxon>
        <taxon>Pentapetalae</taxon>
        <taxon>asterids</taxon>
        <taxon>lamiids</taxon>
        <taxon>Lamiales</taxon>
        <taxon>Bignoniaceae</taxon>
        <taxon>Crescentiina</taxon>
        <taxon>Tabebuia alliance</taxon>
        <taxon>Handroanthus</taxon>
    </lineage>
</organism>
<name>A0A2G9GAU5_9LAMI</name>
<sequence>MNNDRSRGYTIPSTPVLNTHPLMLGQQPCQVGAPGAHAYSGSQYAPVPDPRAMPSPSAGWNPAIPPTMPVQMHNCPYGPPPGTSSIGPGRMTNHSHNGVLHSSQCLLIILNNTNIWCKNLETTLLL</sequence>
<comment type="caution">
    <text evidence="2">The sequence shown here is derived from an EMBL/GenBank/DDBJ whole genome shotgun (WGS) entry which is preliminary data.</text>
</comment>
<evidence type="ECO:0000313" key="2">
    <source>
        <dbReference type="EMBL" id="PIN02424.1"/>
    </source>
</evidence>
<evidence type="ECO:0000256" key="1">
    <source>
        <dbReference type="SAM" id="MobiDB-lite"/>
    </source>
</evidence>
<dbReference type="OrthoDB" id="296632at2759"/>
<evidence type="ECO:0000313" key="3">
    <source>
        <dbReference type="Proteomes" id="UP000231279"/>
    </source>
</evidence>
<accession>A0A2G9GAU5</accession>
<protein>
    <submittedName>
        <fullName evidence="2">Uncharacterized protein</fullName>
    </submittedName>
</protein>
<dbReference type="STRING" id="429701.A0A2G9GAU5"/>
<gene>
    <name evidence="2" type="ORF">CDL12_25057</name>
</gene>